<keyword evidence="1" id="KW-1133">Transmembrane helix</keyword>
<dbReference type="EMBL" id="FMZZ01000003">
    <property type="protein sequence ID" value="SDC63379.1"/>
    <property type="molecule type" value="Genomic_DNA"/>
</dbReference>
<evidence type="ECO:0000256" key="1">
    <source>
        <dbReference type="SAM" id="Phobius"/>
    </source>
</evidence>
<protein>
    <recommendedName>
        <fullName evidence="4">DUF3515 domain-containing protein</fullName>
    </recommendedName>
</protein>
<keyword evidence="1" id="KW-0812">Transmembrane</keyword>
<organism evidence="2 3">
    <name type="scientific">Actinokineospora iranica</name>
    <dbReference type="NCBI Taxonomy" id="1271860"/>
    <lineage>
        <taxon>Bacteria</taxon>
        <taxon>Bacillati</taxon>
        <taxon>Actinomycetota</taxon>
        <taxon>Actinomycetes</taxon>
        <taxon>Pseudonocardiales</taxon>
        <taxon>Pseudonocardiaceae</taxon>
        <taxon>Actinokineospora</taxon>
    </lineage>
</organism>
<keyword evidence="3" id="KW-1185">Reference proteome</keyword>
<dbReference type="OrthoDB" id="4422435at2"/>
<dbReference type="Pfam" id="PF12028">
    <property type="entry name" value="DUF3515"/>
    <property type="match status" value="1"/>
</dbReference>
<accession>A0A1G6N6A2</accession>
<dbReference type="Proteomes" id="UP000199501">
    <property type="component" value="Unassembled WGS sequence"/>
</dbReference>
<reference evidence="3" key="1">
    <citation type="submission" date="2016-10" db="EMBL/GenBank/DDBJ databases">
        <authorList>
            <person name="Varghese N."/>
            <person name="Submissions S."/>
        </authorList>
    </citation>
    <scope>NUCLEOTIDE SEQUENCE [LARGE SCALE GENOMIC DNA]</scope>
    <source>
        <strain evidence="3">IBRC-M 10403</strain>
    </source>
</reference>
<evidence type="ECO:0000313" key="3">
    <source>
        <dbReference type="Proteomes" id="UP000199501"/>
    </source>
</evidence>
<dbReference type="STRING" id="1271860.SAMN05216174_103220"/>
<keyword evidence="1" id="KW-0472">Membrane</keyword>
<dbReference type="InterPro" id="IPR021903">
    <property type="entry name" value="DUF3515"/>
</dbReference>
<evidence type="ECO:0000313" key="2">
    <source>
        <dbReference type="EMBL" id="SDC63379.1"/>
    </source>
</evidence>
<gene>
    <name evidence="2" type="ORF">SAMN05216174_103220</name>
</gene>
<dbReference type="AlphaFoldDB" id="A0A1G6N6A2"/>
<sequence>MSDQPQTGPSRAAVITAAALVGALAVGIVVASRLLPESPDNPESGPVGLVPVEAPAAGSPECGALVAALPATLPSGGSTLDRLPIVEPAPVGALAWGDAAGSRVVLRCGLGKPPELTPTAALRQVSGVQWLPIEGDGSATWFAVDRGVYVALTLPSTVGTGPLQTVSEVVGQTLAAQPVRP</sequence>
<evidence type="ECO:0008006" key="4">
    <source>
        <dbReference type="Google" id="ProtNLM"/>
    </source>
</evidence>
<feature type="transmembrane region" description="Helical" evidence="1">
    <location>
        <begin position="12"/>
        <end position="35"/>
    </location>
</feature>
<proteinExistence type="predicted"/>
<name>A0A1G6N6A2_9PSEU</name>
<dbReference type="RefSeq" id="WP_091449495.1">
    <property type="nucleotide sequence ID" value="NZ_FMZZ01000003.1"/>
</dbReference>